<keyword evidence="3" id="KW-1185">Reference proteome</keyword>
<proteinExistence type="predicted"/>
<name>A0A5B7HDB7_PORTR</name>
<dbReference type="Pfam" id="PF14529">
    <property type="entry name" value="Exo_endo_phos_2"/>
    <property type="match status" value="1"/>
</dbReference>
<dbReference type="Proteomes" id="UP000324222">
    <property type="component" value="Unassembled WGS sequence"/>
</dbReference>
<evidence type="ECO:0000259" key="1">
    <source>
        <dbReference type="Pfam" id="PF14529"/>
    </source>
</evidence>
<organism evidence="2 3">
    <name type="scientific">Portunus trituberculatus</name>
    <name type="common">Swimming crab</name>
    <name type="synonym">Neptunus trituberculatus</name>
    <dbReference type="NCBI Taxonomy" id="210409"/>
    <lineage>
        <taxon>Eukaryota</taxon>
        <taxon>Metazoa</taxon>
        <taxon>Ecdysozoa</taxon>
        <taxon>Arthropoda</taxon>
        <taxon>Crustacea</taxon>
        <taxon>Multicrustacea</taxon>
        <taxon>Malacostraca</taxon>
        <taxon>Eumalacostraca</taxon>
        <taxon>Eucarida</taxon>
        <taxon>Decapoda</taxon>
        <taxon>Pleocyemata</taxon>
        <taxon>Brachyura</taxon>
        <taxon>Eubrachyura</taxon>
        <taxon>Portunoidea</taxon>
        <taxon>Portunidae</taxon>
        <taxon>Portuninae</taxon>
        <taxon>Portunus</taxon>
    </lineage>
</organism>
<dbReference type="EMBL" id="VSRR010025478">
    <property type="protein sequence ID" value="MPC66898.1"/>
    <property type="molecule type" value="Genomic_DNA"/>
</dbReference>
<dbReference type="Gene3D" id="3.60.10.10">
    <property type="entry name" value="Endonuclease/exonuclease/phosphatase"/>
    <property type="match status" value="1"/>
</dbReference>
<comment type="caution">
    <text evidence="2">The sequence shown here is derived from an EMBL/GenBank/DDBJ whole genome shotgun (WGS) entry which is preliminary data.</text>
</comment>
<feature type="domain" description="Endonuclease/exonuclease/phosphatase" evidence="1">
    <location>
        <begin position="74"/>
        <end position="177"/>
    </location>
</feature>
<reference evidence="2 3" key="1">
    <citation type="submission" date="2019-05" db="EMBL/GenBank/DDBJ databases">
        <title>Another draft genome of Portunus trituberculatus and its Hox gene families provides insights of decapod evolution.</title>
        <authorList>
            <person name="Jeong J.-H."/>
            <person name="Song I."/>
            <person name="Kim S."/>
            <person name="Choi T."/>
            <person name="Kim D."/>
            <person name="Ryu S."/>
            <person name="Kim W."/>
        </authorList>
    </citation>
    <scope>NUCLEOTIDE SEQUENCE [LARGE SCALE GENOMIC DNA]</scope>
    <source>
        <tissue evidence="2">Muscle</tissue>
    </source>
</reference>
<accession>A0A5B7HDB7</accession>
<evidence type="ECO:0000313" key="3">
    <source>
        <dbReference type="Proteomes" id="UP000324222"/>
    </source>
</evidence>
<dbReference type="GO" id="GO:0003824">
    <property type="term" value="F:catalytic activity"/>
    <property type="evidence" value="ECO:0007669"/>
    <property type="project" value="InterPro"/>
</dbReference>
<dbReference type="InterPro" id="IPR036691">
    <property type="entry name" value="Endo/exonu/phosph_ase_sf"/>
</dbReference>
<protein>
    <recommendedName>
        <fullName evidence="1">Endonuclease/exonuclease/phosphatase domain-containing protein</fullName>
    </recommendedName>
</protein>
<gene>
    <name evidence="2" type="ORF">E2C01_061053</name>
</gene>
<dbReference type="AlphaFoldDB" id="A0A5B7HDB7"/>
<dbReference type="InterPro" id="IPR005135">
    <property type="entry name" value="Endo/exonuclease/phosphatase"/>
</dbReference>
<dbReference type="SUPFAM" id="SSF56219">
    <property type="entry name" value="DNase I-like"/>
    <property type="match status" value="1"/>
</dbReference>
<evidence type="ECO:0000313" key="2">
    <source>
        <dbReference type="EMBL" id="MPC66898.1"/>
    </source>
</evidence>
<sequence>MATPNPASESPSWEGTINVPMSGEAYPLGYDPKCLDISLNFFFINFRNIRGFRSDFESVDHHFYSTNPHLLLLTETQLSEAMEHILSLCPFAEISILGHFNVYHQLWLSSPFTDHPGELAFNFAVLHDLEQLAQHPTRINDYLGDAPNILDLFLTSSPSAYAVSLSSPLGSSDHNVISVSCPISAFPPKDPPKGRCLCRFASTSWGT</sequence>